<gene>
    <name evidence="1" type="ORF">P857_657</name>
</gene>
<dbReference type="EMBL" id="AXCJ01000008">
    <property type="protein sequence ID" value="ETO91169.1"/>
    <property type="molecule type" value="Genomic_DNA"/>
</dbReference>
<sequence>MEDRYTKYNTWSKKGHLDKILIELKKDGNQELNIVNAFIVKVYQDAMRSIL</sequence>
<keyword evidence="2" id="KW-1185">Reference proteome</keyword>
<organism evidence="1 2">
    <name type="scientific">Candidatus Xenolissoclinum pacificiensis L6</name>
    <dbReference type="NCBI Taxonomy" id="1401685"/>
    <lineage>
        <taxon>Bacteria</taxon>
        <taxon>Pseudomonadati</taxon>
        <taxon>Pseudomonadota</taxon>
        <taxon>Alphaproteobacteria</taxon>
        <taxon>Rickettsiales</taxon>
        <taxon>Anaplasmataceae</taxon>
        <taxon>Candidatus Xenolissoclinum</taxon>
    </lineage>
</organism>
<protein>
    <submittedName>
        <fullName evidence="1">Uncharacterized protein</fullName>
    </submittedName>
</protein>
<accession>W2UZ10</accession>
<evidence type="ECO:0000313" key="1">
    <source>
        <dbReference type="EMBL" id="ETO91169.1"/>
    </source>
</evidence>
<reference evidence="1 2" key="1">
    <citation type="journal article" date="2013" name="PLoS ONE">
        <title>Bacterial endosymbiosis in a chordate host: long-term co-evolution and conservation of secondary metabolism.</title>
        <authorList>
            <person name="Kwan J.C."/>
            <person name="Schmidt E.W."/>
        </authorList>
    </citation>
    <scope>NUCLEOTIDE SEQUENCE [LARGE SCALE GENOMIC DNA]</scope>
    <source>
        <strain evidence="2">L6</strain>
    </source>
</reference>
<comment type="caution">
    <text evidence="1">The sequence shown here is derived from an EMBL/GenBank/DDBJ whole genome shotgun (WGS) entry which is preliminary data.</text>
</comment>
<name>W2UZ10_9RICK</name>
<proteinExistence type="predicted"/>
<evidence type="ECO:0000313" key="2">
    <source>
        <dbReference type="Proteomes" id="UP000018951"/>
    </source>
</evidence>
<dbReference type="Proteomes" id="UP000018951">
    <property type="component" value="Unassembled WGS sequence"/>
</dbReference>
<dbReference type="AlphaFoldDB" id="W2UZ10"/>